<protein>
    <submittedName>
        <fullName evidence="1">Uncharacterized protein</fullName>
    </submittedName>
</protein>
<evidence type="ECO:0000313" key="2">
    <source>
        <dbReference type="Proteomes" id="UP000664940"/>
    </source>
</evidence>
<dbReference type="AlphaFoldDB" id="A0A834BL17"/>
<accession>A0A834BL17</accession>
<dbReference type="EMBL" id="JABVXQ010000001">
    <property type="protein sequence ID" value="KAF6130889.1"/>
    <property type="molecule type" value="Genomic_DNA"/>
</dbReference>
<comment type="caution">
    <text evidence="1">The sequence shown here is derived from an EMBL/GenBank/DDBJ whole genome shotgun (WGS) entry which is preliminary data.</text>
</comment>
<proteinExistence type="predicted"/>
<name>A0A834BL17_9CHIR</name>
<sequence length="128" mass="14120">MPQNFLKILSIVFPDIPATVECSLLSSLQRRRLQGHERTQKEPTVDCVMSWVCPTSTDAVLLVSVRVPHNLQELLENTRSSHPGSPCGPRNLVFSVNCLSRLGLSVQEAVALLMTILKFPLLGRCGPN</sequence>
<evidence type="ECO:0000313" key="1">
    <source>
        <dbReference type="EMBL" id="KAF6130889.1"/>
    </source>
</evidence>
<gene>
    <name evidence="1" type="ORF">HJG60_007846</name>
</gene>
<organism evidence="1 2">
    <name type="scientific">Phyllostomus discolor</name>
    <name type="common">pale spear-nosed bat</name>
    <dbReference type="NCBI Taxonomy" id="89673"/>
    <lineage>
        <taxon>Eukaryota</taxon>
        <taxon>Metazoa</taxon>
        <taxon>Chordata</taxon>
        <taxon>Craniata</taxon>
        <taxon>Vertebrata</taxon>
        <taxon>Euteleostomi</taxon>
        <taxon>Mammalia</taxon>
        <taxon>Eutheria</taxon>
        <taxon>Laurasiatheria</taxon>
        <taxon>Chiroptera</taxon>
        <taxon>Yangochiroptera</taxon>
        <taxon>Phyllostomidae</taxon>
        <taxon>Phyllostominae</taxon>
        <taxon>Phyllostomus</taxon>
    </lineage>
</organism>
<dbReference type="Proteomes" id="UP000664940">
    <property type="component" value="Unassembled WGS sequence"/>
</dbReference>
<reference evidence="1 2" key="1">
    <citation type="journal article" date="2020" name="Nature">
        <title>Six reference-quality genomes reveal evolution of bat adaptations.</title>
        <authorList>
            <person name="Jebb D."/>
            <person name="Huang Z."/>
            <person name="Pippel M."/>
            <person name="Hughes G.M."/>
            <person name="Lavrichenko K."/>
            <person name="Devanna P."/>
            <person name="Winkler S."/>
            <person name="Jermiin L.S."/>
            <person name="Skirmuntt E.C."/>
            <person name="Katzourakis A."/>
            <person name="Burkitt-Gray L."/>
            <person name="Ray D.A."/>
            <person name="Sullivan K.A.M."/>
            <person name="Roscito J.G."/>
            <person name="Kirilenko B.M."/>
            <person name="Davalos L.M."/>
            <person name="Corthals A.P."/>
            <person name="Power M.L."/>
            <person name="Jones G."/>
            <person name="Ransome R.D."/>
            <person name="Dechmann D.K.N."/>
            <person name="Locatelli A.G."/>
            <person name="Puechmaille S.J."/>
            <person name="Fedrigo O."/>
            <person name="Jarvis E.D."/>
            <person name="Hiller M."/>
            <person name="Vernes S.C."/>
            <person name="Myers E.W."/>
            <person name="Teeling E.C."/>
        </authorList>
    </citation>
    <scope>NUCLEOTIDE SEQUENCE [LARGE SCALE GENOMIC DNA]</scope>
    <source>
        <strain evidence="1">Bat1K_MPI-CBG_1</strain>
    </source>
</reference>